<gene>
    <name evidence="1" type="ORF">FEV53_05040</name>
</gene>
<keyword evidence="2" id="KW-1185">Reference proteome</keyword>
<dbReference type="SUPFAM" id="SSF53448">
    <property type="entry name" value="Nucleotide-diphospho-sugar transferases"/>
    <property type="match status" value="1"/>
</dbReference>
<protein>
    <recommendedName>
        <fullName evidence="3">Alpha 1,4-glycosyltransferase domain-containing protein</fullName>
    </recommendedName>
</protein>
<organism evidence="1 2">
    <name type="scientific">Palleronia caenipelagi</name>
    <dbReference type="NCBI Taxonomy" id="2489174"/>
    <lineage>
        <taxon>Bacteria</taxon>
        <taxon>Pseudomonadati</taxon>
        <taxon>Pseudomonadota</taxon>
        <taxon>Alphaproteobacteria</taxon>
        <taxon>Rhodobacterales</taxon>
        <taxon>Roseobacteraceae</taxon>
        <taxon>Palleronia</taxon>
    </lineage>
</organism>
<proteinExistence type="predicted"/>
<evidence type="ECO:0008006" key="3">
    <source>
        <dbReference type="Google" id="ProtNLM"/>
    </source>
</evidence>
<dbReference type="Gene3D" id="3.90.550.20">
    <property type="match status" value="1"/>
</dbReference>
<dbReference type="InterPro" id="IPR029044">
    <property type="entry name" value="Nucleotide-diphossugar_trans"/>
</dbReference>
<dbReference type="RefSeq" id="WP_142833727.1">
    <property type="nucleotide sequence ID" value="NZ_VFSV01000006.1"/>
</dbReference>
<dbReference type="Proteomes" id="UP000318590">
    <property type="component" value="Unassembled WGS sequence"/>
</dbReference>
<sequence>MTQLPEIASLWIGGRLSWLEQLCLKSFADQGHHVTLYSYSPIDNIPPGVHAGDAEEIFPSEPMLRHARTGSPAIHADMWRLHLLKKTDKIWVDADMYCYRPFNFDSPFVYGWEKPGLICNAVLGLPSESLTLNALLEFFQDEYAIAPWLKDWQQEELRIEKEAGNPVHMTAQNWGFTGPASVTHFLIETGEVDHAHPEDVFYPISFPDRNQMILSRFNDAVDEKLTEKTRGVHFWARRMKPRLEEKENNTPRRGSFMAKLIKLHDIDPDAAPIPPKTKVSKAPVDDPEFCAQIGLEALRGEKSIDQISRDHLVEKQFIKDCRNRIADNAASLFTEDK</sequence>
<dbReference type="OrthoDB" id="5354021at2"/>
<comment type="caution">
    <text evidence="1">The sequence shown here is derived from an EMBL/GenBank/DDBJ whole genome shotgun (WGS) entry which is preliminary data.</text>
</comment>
<name>A0A547Q7S4_9RHOB</name>
<evidence type="ECO:0000313" key="1">
    <source>
        <dbReference type="EMBL" id="TRD22426.1"/>
    </source>
</evidence>
<evidence type="ECO:0000313" key="2">
    <source>
        <dbReference type="Proteomes" id="UP000318590"/>
    </source>
</evidence>
<dbReference type="AlphaFoldDB" id="A0A547Q7S4"/>
<accession>A0A547Q7S4</accession>
<dbReference type="EMBL" id="VFSV01000006">
    <property type="protein sequence ID" value="TRD22426.1"/>
    <property type="molecule type" value="Genomic_DNA"/>
</dbReference>
<reference evidence="1 2" key="1">
    <citation type="submission" date="2019-06" db="EMBL/GenBank/DDBJ databases">
        <title>Paenimaribius caenipelagi gen. nov., sp. nov., isolated from a tidal flat.</title>
        <authorList>
            <person name="Yoon J.-H."/>
        </authorList>
    </citation>
    <scope>NUCLEOTIDE SEQUENCE [LARGE SCALE GENOMIC DNA]</scope>
    <source>
        <strain evidence="1 2">JBTF-M29</strain>
    </source>
</reference>